<dbReference type="GO" id="GO:0016020">
    <property type="term" value="C:membrane"/>
    <property type="evidence" value="ECO:0007669"/>
    <property type="project" value="InterPro"/>
</dbReference>
<evidence type="ECO:0000313" key="6">
    <source>
        <dbReference type="Proteomes" id="UP000541770"/>
    </source>
</evidence>
<reference evidence="5 7" key="2">
    <citation type="submission" date="2021-08" db="EMBL/GenBank/DDBJ databases">
        <title>Bactericidal Effect of Pseudomonas oryziphila sp. nov., a novel Pseudomonas Species Against Xanthomonas oryzae Reduces Disease Severity of Bacterial Leaf Streak of Rice.</title>
        <authorList>
            <person name="Yang R."/>
            <person name="Li S."/>
            <person name="Li Y."/>
            <person name="Yan Y."/>
            <person name="Fang Y."/>
            <person name="Zou L."/>
            <person name="Chen G."/>
        </authorList>
    </citation>
    <scope>NUCLEOTIDE SEQUENCE [LARGE SCALE GENOMIC DNA]</scope>
    <source>
        <strain evidence="5 7">DSM 17497</strain>
    </source>
</reference>
<organism evidence="4 6">
    <name type="scientific">Pseudomonas mosselii</name>
    <dbReference type="NCBI Taxonomy" id="78327"/>
    <lineage>
        <taxon>Bacteria</taxon>
        <taxon>Pseudomonadati</taxon>
        <taxon>Pseudomonadota</taxon>
        <taxon>Gammaproteobacteria</taxon>
        <taxon>Pseudomonadales</taxon>
        <taxon>Pseudomonadaceae</taxon>
        <taxon>Pseudomonas</taxon>
    </lineage>
</organism>
<keyword evidence="2 3" id="KW-0732">Signal</keyword>
<protein>
    <submittedName>
        <fullName evidence="4">VacJ family lipoprotein</fullName>
    </submittedName>
</protein>
<evidence type="ECO:0000256" key="2">
    <source>
        <dbReference type="ARBA" id="ARBA00022729"/>
    </source>
</evidence>
<name>A0A7W2JUV0_9PSED</name>
<gene>
    <name evidence="4" type="ORF">H4C75_12080</name>
    <name evidence="5" type="ORF">K5H97_07035</name>
</gene>
<reference evidence="4 6" key="1">
    <citation type="submission" date="2020-07" db="EMBL/GenBank/DDBJ databases">
        <title>Diversity of carbapenemase encoding genes among Pseudomonas putida group clinical isolates in a tertiary Brazilian hospital.</title>
        <authorList>
            <person name="Alberto-Lei F."/>
            <person name="Nodari C.S."/>
            <person name="Streling A.P."/>
            <person name="Paulino J.T."/>
            <person name="Bessa-Neto F.O."/>
            <person name="Cayo R."/>
            <person name="Gales A.C."/>
        </authorList>
    </citation>
    <scope>NUCLEOTIDE SEQUENCE [LARGE SCALE GENOMIC DNA]</scope>
    <source>
        <strain evidence="4 6">14802</strain>
    </source>
</reference>
<evidence type="ECO:0000256" key="3">
    <source>
        <dbReference type="SAM" id="SignalP"/>
    </source>
</evidence>
<sequence>MAAIAATSTTASTATPCWSSSVVNRLLLVTALLASGCALAEEVAPRASVVEADKTETLTVEADGFVDPLRELKFNPGLDQREFERSTLAALNIYDPLESLNRRIYHFNYRFDQWVFLPVVDGYRYVTPSFVRTGVSNFFNNLGDVPNLFNSVLQLKPKRSAEITARLMFNTIIGVGGLWDPATKMGLPRQSEDFGQTLGFYGVPDGPYLMLPILGPSNLRDTTGLVVDYVGEKEINYLNVPDTASDHPELTVLRAVDKRYSTNFRYGQTNSPFEYEKLRYVYTQARKLQIAE</sequence>
<keyword evidence="7" id="KW-1185">Reference proteome</keyword>
<accession>A0A7W2JUV0</accession>
<evidence type="ECO:0000313" key="4">
    <source>
        <dbReference type="EMBL" id="MBA6065501.1"/>
    </source>
</evidence>
<evidence type="ECO:0000313" key="7">
    <source>
        <dbReference type="Proteomes" id="UP000825591"/>
    </source>
</evidence>
<dbReference type="EMBL" id="CP081966">
    <property type="protein sequence ID" value="QZP28093.1"/>
    <property type="molecule type" value="Genomic_DNA"/>
</dbReference>
<proteinExistence type="inferred from homology"/>
<evidence type="ECO:0000313" key="5">
    <source>
        <dbReference type="EMBL" id="QZP28093.1"/>
    </source>
</evidence>
<dbReference type="Proteomes" id="UP000541770">
    <property type="component" value="Unassembled WGS sequence"/>
</dbReference>
<evidence type="ECO:0000256" key="1">
    <source>
        <dbReference type="ARBA" id="ARBA00010634"/>
    </source>
</evidence>
<feature type="signal peptide" evidence="3">
    <location>
        <begin position="1"/>
        <end position="40"/>
    </location>
</feature>
<dbReference type="EMBL" id="JACGDE010000007">
    <property type="protein sequence ID" value="MBA6065501.1"/>
    <property type="molecule type" value="Genomic_DNA"/>
</dbReference>
<feature type="chain" id="PRO_5030606696" evidence="3">
    <location>
        <begin position="41"/>
        <end position="292"/>
    </location>
</feature>
<dbReference type="GO" id="GO:0120010">
    <property type="term" value="P:intermembrane phospholipid transfer"/>
    <property type="evidence" value="ECO:0007669"/>
    <property type="project" value="TreeGrafter"/>
</dbReference>
<dbReference type="PANTHER" id="PTHR30035:SF3">
    <property type="entry name" value="INTERMEMBRANE PHOSPHOLIPID TRANSPORT SYSTEM LIPOPROTEIN MLAA"/>
    <property type="match status" value="1"/>
</dbReference>
<dbReference type="AlphaFoldDB" id="A0A7W2JUV0"/>
<dbReference type="InterPro" id="IPR007428">
    <property type="entry name" value="MlaA"/>
</dbReference>
<dbReference type="PRINTS" id="PR01805">
    <property type="entry name" value="VACJLIPOPROT"/>
</dbReference>
<comment type="similarity">
    <text evidence="1">Belongs to the MlaA family.</text>
</comment>
<dbReference type="PANTHER" id="PTHR30035">
    <property type="entry name" value="LIPOPROTEIN VACJ-RELATED"/>
    <property type="match status" value="1"/>
</dbReference>
<keyword evidence="4" id="KW-0449">Lipoprotein</keyword>
<dbReference type="Pfam" id="PF04333">
    <property type="entry name" value="MlaA"/>
    <property type="match status" value="1"/>
</dbReference>
<dbReference type="Proteomes" id="UP000825591">
    <property type="component" value="Chromosome"/>
</dbReference>